<accession>A0A382NN92</accession>
<feature type="non-terminal residue" evidence="3">
    <location>
        <position position="1"/>
    </location>
</feature>
<evidence type="ECO:0000256" key="2">
    <source>
        <dbReference type="ARBA" id="ARBA00022679"/>
    </source>
</evidence>
<dbReference type="Pfam" id="PF03602">
    <property type="entry name" value="Cons_hypoth95"/>
    <property type="match status" value="1"/>
</dbReference>
<dbReference type="PIRSF" id="PIRSF004553">
    <property type="entry name" value="CHP00095"/>
    <property type="match status" value="1"/>
</dbReference>
<dbReference type="CDD" id="cd02440">
    <property type="entry name" value="AdoMet_MTases"/>
    <property type="match status" value="1"/>
</dbReference>
<evidence type="ECO:0000256" key="1">
    <source>
        <dbReference type="ARBA" id="ARBA00022603"/>
    </source>
</evidence>
<dbReference type="InterPro" id="IPR029063">
    <property type="entry name" value="SAM-dependent_MTases_sf"/>
</dbReference>
<organism evidence="3">
    <name type="scientific">marine metagenome</name>
    <dbReference type="NCBI Taxonomy" id="408172"/>
    <lineage>
        <taxon>unclassified sequences</taxon>
        <taxon>metagenomes</taxon>
        <taxon>ecological metagenomes</taxon>
    </lineage>
</organism>
<evidence type="ECO:0000313" key="3">
    <source>
        <dbReference type="EMBL" id="SVC62100.1"/>
    </source>
</evidence>
<dbReference type="Gene3D" id="3.40.50.150">
    <property type="entry name" value="Vaccinia Virus protein VP39"/>
    <property type="match status" value="1"/>
</dbReference>
<keyword evidence="2" id="KW-0808">Transferase</keyword>
<reference evidence="3" key="1">
    <citation type="submission" date="2018-05" db="EMBL/GenBank/DDBJ databases">
        <authorList>
            <person name="Lanie J.A."/>
            <person name="Ng W.-L."/>
            <person name="Kazmierczak K.M."/>
            <person name="Andrzejewski T.M."/>
            <person name="Davidsen T.M."/>
            <person name="Wayne K.J."/>
            <person name="Tettelin H."/>
            <person name="Glass J.I."/>
            <person name="Rusch D."/>
            <person name="Podicherti R."/>
            <person name="Tsui H.-C.T."/>
            <person name="Winkler M.E."/>
        </authorList>
    </citation>
    <scope>NUCLEOTIDE SEQUENCE</scope>
</reference>
<gene>
    <name evidence="3" type="ORF">METZ01_LOCUS314954</name>
</gene>
<protein>
    <recommendedName>
        <fullName evidence="4">16S rRNA (Guanine(966)-N(2))-methyltransferase RsmD</fullName>
    </recommendedName>
</protein>
<dbReference type="InterPro" id="IPR004398">
    <property type="entry name" value="RNA_MeTrfase_RsmD"/>
</dbReference>
<dbReference type="GO" id="GO:0031167">
    <property type="term" value="P:rRNA methylation"/>
    <property type="evidence" value="ECO:0007669"/>
    <property type="project" value="InterPro"/>
</dbReference>
<dbReference type="EMBL" id="UINC01101356">
    <property type="protein sequence ID" value="SVC62100.1"/>
    <property type="molecule type" value="Genomic_DNA"/>
</dbReference>
<dbReference type="PANTHER" id="PTHR43542:SF1">
    <property type="entry name" value="METHYLTRANSFERASE"/>
    <property type="match status" value="1"/>
</dbReference>
<evidence type="ECO:0008006" key="4">
    <source>
        <dbReference type="Google" id="ProtNLM"/>
    </source>
</evidence>
<dbReference type="PANTHER" id="PTHR43542">
    <property type="entry name" value="METHYLTRANSFERASE"/>
    <property type="match status" value="1"/>
</dbReference>
<dbReference type="AlphaFoldDB" id="A0A382NN92"/>
<sequence length="157" mass="16291">VFNALHSRGAVVDARVLDLFAGTGALGIEALSRGAAHTTFVERSSDAVALVEANLEACGLTERATVVRSDGLGWLARGVGGTGAAAGPWDLVLLDPPYDFDGWDDLLATLGGLMAVDGMVVVESDHEVDPDVGWHVDSSRRAAGTVVTLLRPESDPV</sequence>
<proteinExistence type="predicted"/>
<dbReference type="GO" id="GO:0008168">
    <property type="term" value="F:methyltransferase activity"/>
    <property type="evidence" value="ECO:0007669"/>
    <property type="project" value="UniProtKB-KW"/>
</dbReference>
<keyword evidence="1" id="KW-0489">Methyltransferase</keyword>
<name>A0A382NN92_9ZZZZ</name>
<dbReference type="SUPFAM" id="SSF53335">
    <property type="entry name" value="S-adenosyl-L-methionine-dependent methyltransferases"/>
    <property type="match status" value="1"/>
</dbReference>